<proteinExistence type="predicted"/>
<organism evidence="1 2">
    <name type="scientific">Streptomyces kebangsaanensis</name>
    <dbReference type="NCBI Taxonomy" id="864058"/>
    <lineage>
        <taxon>Bacteria</taxon>
        <taxon>Bacillati</taxon>
        <taxon>Actinomycetota</taxon>
        <taxon>Actinomycetes</taxon>
        <taxon>Kitasatosporales</taxon>
        <taxon>Streptomycetaceae</taxon>
        <taxon>Streptomyces</taxon>
    </lineage>
</organism>
<gene>
    <name evidence="1" type="ORF">ACFYNZ_15210</name>
</gene>
<comment type="caution">
    <text evidence="1">The sequence shown here is derived from an EMBL/GenBank/DDBJ whole genome shotgun (WGS) entry which is preliminary data.</text>
</comment>
<dbReference type="Proteomes" id="UP001601197">
    <property type="component" value="Unassembled WGS sequence"/>
</dbReference>
<dbReference type="EMBL" id="JBIAFJ010000011">
    <property type="protein sequence ID" value="MFE9170851.1"/>
    <property type="molecule type" value="Genomic_DNA"/>
</dbReference>
<name>A0ABW6KSH0_9ACTN</name>
<evidence type="ECO:0000313" key="1">
    <source>
        <dbReference type="EMBL" id="MFE9170851.1"/>
    </source>
</evidence>
<evidence type="ECO:0000313" key="2">
    <source>
        <dbReference type="Proteomes" id="UP001601197"/>
    </source>
</evidence>
<dbReference type="RefSeq" id="WP_388347369.1">
    <property type="nucleotide sequence ID" value="NZ_JBIAFJ010000011.1"/>
</dbReference>
<reference evidence="1 2" key="1">
    <citation type="submission" date="2024-10" db="EMBL/GenBank/DDBJ databases">
        <title>The Natural Products Discovery Center: Release of the First 8490 Sequenced Strains for Exploring Actinobacteria Biosynthetic Diversity.</title>
        <authorList>
            <person name="Kalkreuter E."/>
            <person name="Kautsar S.A."/>
            <person name="Yang D."/>
            <person name="Bader C.D."/>
            <person name="Teijaro C.N."/>
            <person name="Fluegel L."/>
            <person name="Davis C.M."/>
            <person name="Simpson J.R."/>
            <person name="Lauterbach L."/>
            <person name="Steele A.D."/>
            <person name="Gui C."/>
            <person name="Meng S."/>
            <person name="Li G."/>
            <person name="Viehrig K."/>
            <person name="Ye F."/>
            <person name="Su P."/>
            <person name="Kiefer A.F."/>
            <person name="Nichols A."/>
            <person name="Cepeda A.J."/>
            <person name="Yan W."/>
            <person name="Fan B."/>
            <person name="Jiang Y."/>
            <person name="Adhikari A."/>
            <person name="Zheng C.-J."/>
            <person name="Schuster L."/>
            <person name="Cowan T.M."/>
            <person name="Smanski M.J."/>
            <person name="Chevrette M.G."/>
            <person name="De Carvalho L.P.S."/>
            <person name="Shen B."/>
        </authorList>
    </citation>
    <scope>NUCLEOTIDE SEQUENCE [LARGE SCALE GENOMIC DNA]</scope>
    <source>
        <strain evidence="1 2">NPDC007147</strain>
    </source>
</reference>
<sequence>MRNTVRNAHAACTGKTSAQAANEPRLTHQAAAVHVANLIYTEACATPDRAATLDDICDTLPEVLPQAFQATGTNPDLAAALLPAVTDRLWAYTAVEHGRAAAGHQHGYVFDLLVDGLRSGANPQTVRADACRIAKQLRTEHAKAGS</sequence>
<protein>
    <submittedName>
        <fullName evidence="1">Uncharacterized protein</fullName>
    </submittedName>
</protein>
<accession>A0ABW6KSH0</accession>
<keyword evidence="2" id="KW-1185">Reference proteome</keyword>